<keyword evidence="11" id="KW-1185">Reference proteome</keyword>
<feature type="transmembrane region" description="Helical" evidence="9">
    <location>
        <begin position="192"/>
        <end position="212"/>
    </location>
</feature>
<evidence type="ECO:0000256" key="2">
    <source>
        <dbReference type="ARBA" id="ARBA00022448"/>
    </source>
</evidence>
<feature type="transmembrane region" description="Helical" evidence="9">
    <location>
        <begin position="159"/>
        <end position="183"/>
    </location>
</feature>
<keyword evidence="5 9" id="KW-1133">Transmembrane helix</keyword>
<sequence>MSAASPLLLRLRTAPFLSTRTPVAPPRPGGRGQTYRPGARRRPGQIVAAGFVVAVVLGATLLLLPAASTTAHRPTILEAVFTATSAVCVTGLTVLDTATQWTTFGQVVIMALIQVGGFGVMTLASLLGLLLSRRLNLQTRMVSASATRSVGLGDVRTTLVGIGIVTAVVEGATTLVLAGRYVVSYGEEPLRALWLGLFHAVSAFNNAGFALFSDSLSSFATDPWICVPIAVAVVVGGIGFPVILELTRSRRRPKSWSLHTKITLAASAVLLVVGGAFVTIAEWTNPATLGPLDARGKILAGFFQGVMPRTAGFNSVDTGAMNNGTWLGTDVLMFIGGGSGSTAGGIKVTTFMVLFVVMWAELRGDPDSVLFGRRLAPAVQRQALAVVLLSMATIAVAAITITSTSPFTSDEVLFEVVSAFATVGLSTGITAELAPWHQGIIIMLMLAGRLGPVTLGTALALRERQRLIRLPEGSPIVG</sequence>
<dbReference type="InterPro" id="IPR003445">
    <property type="entry name" value="Cat_transpt"/>
</dbReference>
<dbReference type="Proteomes" id="UP000198520">
    <property type="component" value="Unassembled WGS sequence"/>
</dbReference>
<dbReference type="GO" id="GO:0030001">
    <property type="term" value="P:metal ion transport"/>
    <property type="evidence" value="ECO:0007669"/>
    <property type="project" value="UniProtKB-ARBA"/>
</dbReference>
<evidence type="ECO:0000256" key="7">
    <source>
        <dbReference type="ARBA" id="ARBA00023136"/>
    </source>
</evidence>
<evidence type="ECO:0000313" key="11">
    <source>
        <dbReference type="Proteomes" id="UP000198520"/>
    </source>
</evidence>
<dbReference type="PANTHER" id="PTHR32024">
    <property type="entry name" value="TRK SYSTEM POTASSIUM UPTAKE PROTEIN TRKG-RELATED"/>
    <property type="match status" value="1"/>
</dbReference>
<evidence type="ECO:0000256" key="8">
    <source>
        <dbReference type="SAM" id="MobiDB-lite"/>
    </source>
</evidence>
<dbReference type="OrthoDB" id="9810952at2"/>
<keyword evidence="4 9" id="KW-0812">Transmembrane</keyword>
<keyword evidence="3" id="KW-1003">Cell membrane</keyword>
<feature type="transmembrane region" description="Helical" evidence="9">
    <location>
        <begin position="440"/>
        <end position="461"/>
    </location>
</feature>
<dbReference type="GO" id="GO:0005886">
    <property type="term" value="C:plasma membrane"/>
    <property type="evidence" value="ECO:0007669"/>
    <property type="project" value="UniProtKB-SubCell"/>
</dbReference>
<reference evidence="11" key="1">
    <citation type="submission" date="2016-10" db="EMBL/GenBank/DDBJ databases">
        <authorList>
            <person name="Varghese N."/>
            <person name="Submissions S."/>
        </authorList>
    </citation>
    <scope>NUCLEOTIDE SEQUENCE [LARGE SCALE GENOMIC DNA]</scope>
    <source>
        <strain evidence="11">DSM 19083</strain>
    </source>
</reference>
<feature type="transmembrane region" description="Helical" evidence="9">
    <location>
        <begin position="76"/>
        <end position="95"/>
    </location>
</feature>
<feature type="region of interest" description="Disordered" evidence="8">
    <location>
        <begin position="19"/>
        <end position="39"/>
    </location>
</feature>
<dbReference type="RefSeq" id="WP_093378877.1">
    <property type="nucleotide sequence ID" value="NZ_BNAN01000004.1"/>
</dbReference>
<dbReference type="Pfam" id="PF02386">
    <property type="entry name" value="TrkH"/>
    <property type="match status" value="1"/>
</dbReference>
<protein>
    <submittedName>
        <fullName evidence="10">Potassium uptake protein, TrkH family</fullName>
    </submittedName>
</protein>
<evidence type="ECO:0000256" key="1">
    <source>
        <dbReference type="ARBA" id="ARBA00004651"/>
    </source>
</evidence>
<feature type="transmembrane region" description="Helical" evidence="9">
    <location>
        <begin position="331"/>
        <end position="362"/>
    </location>
</feature>
<feature type="transmembrane region" description="Helical" evidence="9">
    <location>
        <begin position="264"/>
        <end position="283"/>
    </location>
</feature>
<dbReference type="PANTHER" id="PTHR32024:SF1">
    <property type="entry name" value="KTR SYSTEM POTASSIUM UPTAKE PROTEIN B"/>
    <property type="match status" value="1"/>
</dbReference>
<evidence type="ECO:0000256" key="3">
    <source>
        <dbReference type="ARBA" id="ARBA00022475"/>
    </source>
</evidence>
<keyword evidence="6" id="KW-0406">Ion transport</keyword>
<dbReference type="AlphaFoldDB" id="A0A1I2HEP4"/>
<feature type="transmembrane region" description="Helical" evidence="9">
    <location>
        <begin position="46"/>
        <end position="64"/>
    </location>
</feature>
<organism evidence="10 11">
    <name type="scientific">Flavimobilis marinus</name>
    <dbReference type="NCBI Taxonomy" id="285351"/>
    <lineage>
        <taxon>Bacteria</taxon>
        <taxon>Bacillati</taxon>
        <taxon>Actinomycetota</taxon>
        <taxon>Actinomycetes</taxon>
        <taxon>Micrococcales</taxon>
        <taxon>Jonesiaceae</taxon>
        <taxon>Flavimobilis</taxon>
    </lineage>
</organism>
<dbReference type="EMBL" id="FONZ01000004">
    <property type="protein sequence ID" value="SFF28654.1"/>
    <property type="molecule type" value="Genomic_DNA"/>
</dbReference>
<gene>
    <name evidence="10" type="ORF">SAMN04488035_2316</name>
</gene>
<feature type="transmembrane region" description="Helical" evidence="9">
    <location>
        <begin position="383"/>
        <end position="401"/>
    </location>
</feature>
<dbReference type="GO" id="GO:0008324">
    <property type="term" value="F:monoatomic cation transmembrane transporter activity"/>
    <property type="evidence" value="ECO:0007669"/>
    <property type="project" value="InterPro"/>
</dbReference>
<evidence type="ECO:0000256" key="9">
    <source>
        <dbReference type="SAM" id="Phobius"/>
    </source>
</evidence>
<evidence type="ECO:0000256" key="6">
    <source>
        <dbReference type="ARBA" id="ARBA00023065"/>
    </source>
</evidence>
<comment type="subcellular location">
    <subcellularLocation>
        <location evidence="1">Cell membrane</location>
        <topology evidence="1">Multi-pass membrane protein</topology>
    </subcellularLocation>
</comment>
<feature type="transmembrane region" description="Helical" evidence="9">
    <location>
        <begin position="224"/>
        <end position="244"/>
    </location>
</feature>
<evidence type="ECO:0000313" key="10">
    <source>
        <dbReference type="EMBL" id="SFF28654.1"/>
    </source>
</evidence>
<accession>A0A1I2HEP4</accession>
<evidence type="ECO:0000256" key="4">
    <source>
        <dbReference type="ARBA" id="ARBA00022692"/>
    </source>
</evidence>
<keyword evidence="2" id="KW-0813">Transport</keyword>
<evidence type="ECO:0000256" key="5">
    <source>
        <dbReference type="ARBA" id="ARBA00022989"/>
    </source>
</evidence>
<name>A0A1I2HEP4_9MICO</name>
<feature type="transmembrane region" description="Helical" evidence="9">
    <location>
        <begin position="107"/>
        <end position="131"/>
    </location>
</feature>
<proteinExistence type="predicted"/>
<dbReference type="STRING" id="285351.SAMN04488035_2316"/>
<keyword evidence="7 9" id="KW-0472">Membrane</keyword>